<proteinExistence type="predicted"/>
<protein>
    <submittedName>
        <fullName evidence="2">Uncharacterized protein</fullName>
    </submittedName>
</protein>
<evidence type="ECO:0000313" key="2">
    <source>
        <dbReference type="EMBL" id="JAD31112.1"/>
    </source>
</evidence>
<organism evidence="2">
    <name type="scientific">Arundo donax</name>
    <name type="common">Giant reed</name>
    <name type="synonym">Donax arundinaceus</name>
    <dbReference type="NCBI Taxonomy" id="35708"/>
    <lineage>
        <taxon>Eukaryota</taxon>
        <taxon>Viridiplantae</taxon>
        <taxon>Streptophyta</taxon>
        <taxon>Embryophyta</taxon>
        <taxon>Tracheophyta</taxon>
        <taxon>Spermatophyta</taxon>
        <taxon>Magnoliopsida</taxon>
        <taxon>Liliopsida</taxon>
        <taxon>Poales</taxon>
        <taxon>Poaceae</taxon>
        <taxon>PACMAD clade</taxon>
        <taxon>Arundinoideae</taxon>
        <taxon>Arundineae</taxon>
        <taxon>Arundo</taxon>
    </lineage>
</organism>
<feature type="region of interest" description="Disordered" evidence="1">
    <location>
        <begin position="25"/>
        <end position="52"/>
    </location>
</feature>
<sequence>MPSSCRKCRSTKSASLTYVKENKYHNLVQENSSREKENENHLASHYPNGEYG</sequence>
<reference evidence="2" key="1">
    <citation type="submission" date="2014-09" db="EMBL/GenBank/DDBJ databases">
        <authorList>
            <person name="Magalhaes I.L.F."/>
            <person name="Oliveira U."/>
            <person name="Santos F.R."/>
            <person name="Vidigal T.H.D.A."/>
            <person name="Brescovit A.D."/>
            <person name="Santos A.J."/>
        </authorList>
    </citation>
    <scope>NUCLEOTIDE SEQUENCE</scope>
    <source>
        <tissue evidence="2">Shoot tissue taken approximately 20 cm above the soil surface</tissue>
    </source>
</reference>
<reference evidence="2" key="2">
    <citation type="journal article" date="2015" name="Data Brief">
        <title>Shoot transcriptome of the giant reed, Arundo donax.</title>
        <authorList>
            <person name="Barrero R.A."/>
            <person name="Guerrero F.D."/>
            <person name="Moolhuijzen P."/>
            <person name="Goolsby J.A."/>
            <person name="Tidwell J."/>
            <person name="Bellgard S.E."/>
            <person name="Bellgard M.I."/>
        </authorList>
    </citation>
    <scope>NUCLEOTIDE SEQUENCE</scope>
    <source>
        <tissue evidence="2">Shoot tissue taken approximately 20 cm above the soil surface</tissue>
    </source>
</reference>
<dbReference type="EMBL" id="GBRH01266783">
    <property type="protein sequence ID" value="JAD31112.1"/>
    <property type="molecule type" value="Transcribed_RNA"/>
</dbReference>
<name>A0A0A8Z8F5_ARUDO</name>
<dbReference type="AlphaFoldDB" id="A0A0A8Z8F5"/>
<feature type="compositionally biased region" description="Basic and acidic residues" evidence="1">
    <location>
        <begin position="32"/>
        <end position="42"/>
    </location>
</feature>
<evidence type="ECO:0000256" key="1">
    <source>
        <dbReference type="SAM" id="MobiDB-lite"/>
    </source>
</evidence>
<accession>A0A0A8Z8F5</accession>